<dbReference type="Pfam" id="PF02518">
    <property type="entry name" value="HATPase_c"/>
    <property type="match status" value="1"/>
</dbReference>
<dbReference type="SUPFAM" id="SSF47384">
    <property type="entry name" value="Homodimeric domain of signal transducing histidine kinase"/>
    <property type="match status" value="1"/>
</dbReference>
<dbReference type="InterPro" id="IPR050398">
    <property type="entry name" value="HssS/ArlS-like"/>
</dbReference>
<keyword evidence="9 17" id="KW-0418">Kinase</keyword>
<feature type="transmembrane region" description="Helical" evidence="14">
    <location>
        <begin position="25"/>
        <end position="46"/>
    </location>
</feature>
<dbReference type="SUPFAM" id="SSF158472">
    <property type="entry name" value="HAMP domain-like"/>
    <property type="match status" value="1"/>
</dbReference>
<dbReference type="InterPro" id="IPR003661">
    <property type="entry name" value="HisK_dim/P_dom"/>
</dbReference>
<dbReference type="CDD" id="cd00075">
    <property type="entry name" value="HATPase"/>
    <property type="match status" value="1"/>
</dbReference>
<dbReference type="PROSITE" id="PS50109">
    <property type="entry name" value="HIS_KIN"/>
    <property type="match status" value="1"/>
</dbReference>
<evidence type="ECO:0000256" key="1">
    <source>
        <dbReference type="ARBA" id="ARBA00000085"/>
    </source>
</evidence>
<dbReference type="CDD" id="cd06225">
    <property type="entry name" value="HAMP"/>
    <property type="match status" value="1"/>
</dbReference>
<keyword evidence="6" id="KW-0808">Transferase</keyword>
<gene>
    <name evidence="17" type="ORF">HZY85_02235</name>
</gene>
<feature type="domain" description="Histidine kinase" evidence="15">
    <location>
        <begin position="239"/>
        <end position="449"/>
    </location>
</feature>
<dbReference type="InterPro" id="IPR036097">
    <property type="entry name" value="HisK_dim/P_sf"/>
</dbReference>
<protein>
    <recommendedName>
        <fullName evidence="3">histidine kinase</fullName>
        <ecNumber evidence="3">2.7.13.3</ecNumber>
    </recommendedName>
</protein>
<dbReference type="SMART" id="SM00304">
    <property type="entry name" value="HAMP"/>
    <property type="match status" value="1"/>
</dbReference>
<dbReference type="GO" id="GO:0016301">
    <property type="term" value="F:kinase activity"/>
    <property type="evidence" value="ECO:0007669"/>
    <property type="project" value="UniProtKB-KW"/>
</dbReference>
<dbReference type="Pfam" id="PF00512">
    <property type="entry name" value="HisKA"/>
    <property type="match status" value="1"/>
</dbReference>
<reference evidence="17 18" key="1">
    <citation type="submission" date="2020-07" db="EMBL/GenBank/DDBJ databases">
        <title>MOT database genomes.</title>
        <authorList>
            <person name="Joseph S."/>
            <person name="Aduse-Opoku J."/>
            <person name="Hashim A."/>
            <person name="Wade W."/>
            <person name="Curtis M."/>
        </authorList>
    </citation>
    <scope>NUCLEOTIDE SEQUENCE [LARGE SCALE GENOMIC DNA]</scope>
    <source>
        <strain evidence="17 18">CIP 106318</strain>
    </source>
</reference>
<evidence type="ECO:0000256" key="3">
    <source>
        <dbReference type="ARBA" id="ARBA00012438"/>
    </source>
</evidence>
<comment type="catalytic activity">
    <reaction evidence="1">
        <text>ATP + protein L-histidine = ADP + protein N-phospho-L-histidine.</text>
        <dbReference type="EC" id="2.7.13.3"/>
    </reaction>
</comment>
<evidence type="ECO:0000256" key="8">
    <source>
        <dbReference type="ARBA" id="ARBA00022741"/>
    </source>
</evidence>
<dbReference type="InterPro" id="IPR003594">
    <property type="entry name" value="HATPase_dom"/>
</dbReference>
<dbReference type="Gene3D" id="3.30.565.10">
    <property type="entry name" value="Histidine kinase-like ATPase, C-terminal domain"/>
    <property type="match status" value="1"/>
</dbReference>
<dbReference type="CDD" id="cd00082">
    <property type="entry name" value="HisKA"/>
    <property type="match status" value="1"/>
</dbReference>
<dbReference type="Proteomes" id="UP000531840">
    <property type="component" value="Unassembled WGS sequence"/>
</dbReference>
<comment type="caution">
    <text evidence="17">The sequence shown here is derived from an EMBL/GenBank/DDBJ whole genome shotgun (WGS) entry which is preliminary data.</text>
</comment>
<feature type="transmembrane region" description="Helical" evidence="14">
    <location>
        <begin position="152"/>
        <end position="173"/>
    </location>
</feature>
<evidence type="ECO:0000256" key="7">
    <source>
        <dbReference type="ARBA" id="ARBA00022692"/>
    </source>
</evidence>
<organism evidence="17 18">
    <name type="scientific">Gemelliphila palaticanis</name>
    <dbReference type="NCBI Taxonomy" id="81950"/>
    <lineage>
        <taxon>Bacteria</taxon>
        <taxon>Bacillati</taxon>
        <taxon>Bacillota</taxon>
        <taxon>Bacilli</taxon>
        <taxon>Bacillales</taxon>
        <taxon>Gemellaceae</taxon>
        <taxon>Gemelliphila</taxon>
    </lineage>
</organism>
<keyword evidence="11 14" id="KW-1133">Transmembrane helix</keyword>
<evidence type="ECO:0000256" key="10">
    <source>
        <dbReference type="ARBA" id="ARBA00022840"/>
    </source>
</evidence>
<keyword evidence="10" id="KW-0067">ATP-binding</keyword>
<evidence type="ECO:0000256" key="6">
    <source>
        <dbReference type="ARBA" id="ARBA00022679"/>
    </source>
</evidence>
<proteinExistence type="predicted"/>
<keyword evidence="18" id="KW-1185">Reference proteome</keyword>
<dbReference type="SMART" id="SM00388">
    <property type="entry name" value="HisKA"/>
    <property type="match status" value="1"/>
</dbReference>
<keyword evidence="5" id="KW-0597">Phosphoprotein</keyword>
<dbReference type="PANTHER" id="PTHR45528">
    <property type="entry name" value="SENSOR HISTIDINE KINASE CPXA"/>
    <property type="match status" value="1"/>
</dbReference>
<dbReference type="SUPFAM" id="SSF55874">
    <property type="entry name" value="ATPase domain of HSP90 chaperone/DNA topoisomerase II/histidine kinase"/>
    <property type="match status" value="1"/>
</dbReference>
<dbReference type="RefSeq" id="WP_179940443.1">
    <property type="nucleotide sequence ID" value="NZ_JACBYF010000003.1"/>
</dbReference>
<evidence type="ECO:0000256" key="12">
    <source>
        <dbReference type="ARBA" id="ARBA00023012"/>
    </source>
</evidence>
<keyword evidence="8" id="KW-0547">Nucleotide-binding</keyword>
<dbReference type="SMART" id="SM00387">
    <property type="entry name" value="HATPase_c"/>
    <property type="match status" value="1"/>
</dbReference>
<comment type="subcellular location">
    <subcellularLocation>
        <location evidence="2">Cell membrane</location>
        <topology evidence="2">Multi-pass membrane protein</topology>
    </subcellularLocation>
</comment>
<evidence type="ECO:0000256" key="14">
    <source>
        <dbReference type="SAM" id="Phobius"/>
    </source>
</evidence>
<evidence type="ECO:0000256" key="2">
    <source>
        <dbReference type="ARBA" id="ARBA00004651"/>
    </source>
</evidence>
<dbReference type="PRINTS" id="PR00344">
    <property type="entry name" value="BCTRLSENSOR"/>
</dbReference>
<evidence type="ECO:0000256" key="13">
    <source>
        <dbReference type="ARBA" id="ARBA00023136"/>
    </source>
</evidence>
<dbReference type="EMBL" id="JACBYF010000003">
    <property type="protein sequence ID" value="NYS47010.1"/>
    <property type="molecule type" value="Genomic_DNA"/>
</dbReference>
<dbReference type="InterPro" id="IPR036890">
    <property type="entry name" value="HATPase_C_sf"/>
</dbReference>
<evidence type="ECO:0000313" key="17">
    <source>
        <dbReference type="EMBL" id="NYS47010.1"/>
    </source>
</evidence>
<keyword evidence="7 14" id="KW-0812">Transmembrane</keyword>
<evidence type="ECO:0000259" key="16">
    <source>
        <dbReference type="PROSITE" id="PS50885"/>
    </source>
</evidence>
<feature type="domain" description="HAMP" evidence="16">
    <location>
        <begin position="177"/>
        <end position="231"/>
    </location>
</feature>
<sequence>MLLKKIKNYIFSIFRFIPITIKVTIWYSTFIIFLLAVIIAGSFVGINEFSDRVSKRDLIESVNKIASNKERFKNFDDGIYFSYYNNNGELLAGLTPNDINIDEKSYNKVSEVKLGETQYYYYDSKVINNSTNELGYVRGIVNISSTKKTLQIFPIILLVISPFLITIVIYGGYKIIKNAFKPVRIITQTARDIESSGDLAKRIELPKGKDEIHNLATVLNNMLTTLENSYNREKQFSSDVSHELRTPVSVILAESEYARKYADTLEESKQSFEVIERQSKKMTTMINQILEISRIEQLEKLELEEVDLTQFITSSIKDYDKILETNNIALKTNIDVGVFANINIQLFQRLFDNIFLNAIKFTTDEIIIKLKKYDNKVELIFEDNGYGIPKEEFKNIWLRFYKIDKSRTNTENTSSGLGLSISKKIVELHNGEILVENRRSGGARFIIKI</sequence>
<dbReference type="InterPro" id="IPR004358">
    <property type="entry name" value="Sig_transdc_His_kin-like_C"/>
</dbReference>
<evidence type="ECO:0000256" key="4">
    <source>
        <dbReference type="ARBA" id="ARBA00022475"/>
    </source>
</evidence>
<evidence type="ECO:0000259" key="15">
    <source>
        <dbReference type="PROSITE" id="PS50109"/>
    </source>
</evidence>
<keyword evidence="4" id="KW-1003">Cell membrane</keyword>
<evidence type="ECO:0000256" key="5">
    <source>
        <dbReference type="ARBA" id="ARBA00022553"/>
    </source>
</evidence>
<dbReference type="Pfam" id="PF00672">
    <property type="entry name" value="HAMP"/>
    <property type="match status" value="1"/>
</dbReference>
<evidence type="ECO:0000256" key="9">
    <source>
        <dbReference type="ARBA" id="ARBA00022777"/>
    </source>
</evidence>
<dbReference type="EC" id="2.7.13.3" evidence="3"/>
<keyword evidence="13 14" id="KW-0472">Membrane</keyword>
<dbReference type="Gene3D" id="1.10.287.130">
    <property type="match status" value="1"/>
</dbReference>
<keyword evidence="12" id="KW-0902">Two-component regulatory system</keyword>
<dbReference type="PROSITE" id="PS50885">
    <property type="entry name" value="HAMP"/>
    <property type="match status" value="1"/>
</dbReference>
<dbReference type="InterPro" id="IPR003660">
    <property type="entry name" value="HAMP_dom"/>
</dbReference>
<evidence type="ECO:0000313" key="18">
    <source>
        <dbReference type="Proteomes" id="UP000531840"/>
    </source>
</evidence>
<name>A0ABX2SXV3_9BACL</name>
<dbReference type="PANTHER" id="PTHR45528:SF1">
    <property type="entry name" value="SENSOR HISTIDINE KINASE CPXA"/>
    <property type="match status" value="1"/>
</dbReference>
<evidence type="ECO:0000256" key="11">
    <source>
        <dbReference type="ARBA" id="ARBA00022989"/>
    </source>
</evidence>
<accession>A0ABX2SXV3</accession>
<dbReference type="Gene3D" id="6.10.340.10">
    <property type="match status" value="1"/>
</dbReference>
<dbReference type="InterPro" id="IPR005467">
    <property type="entry name" value="His_kinase_dom"/>
</dbReference>